<feature type="transmembrane region" description="Helical" evidence="6">
    <location>
        <begin position="420"/>
        <end position="440"/>
    </location>
</feature>
<dbReference type="SUPFAM" id="SSF56281">
    <property type="entry name" value="Metallo-hydrolase/oxidoreductase"/>
    <property type="match status" value="1"/>
</dbReference>
<dbReference type="CDD" id="cd07731">
    <property type="entry name" value="ComA-like_MBL-fold"/>
    <property type="match status" value="1"/>
</dbReference>
<feature type="domain" description="Metallo-beta-lactamase" evidence="7">
    <location>
        <begin position="483"/>
        <end position="686"/>
    </location>
</feature>
<protein>
    <submittedName>
        <fullName evidence="8">ComEC family competence protein</fullName>
    </submittedName>
</protein>
<organism evidence="8">
    <name type="scientific">[Clostridium] nexile</name>
    <dbReference type="NCBI Taxonomy" id="29361"/>
    <lineage>
        <taxon>Bacteria</taxon>
        <taxon>Bacillati</taxon>
        <taxon>Bacillota</taxon>
        <taxon>Clostridia</taxon>
        <taxon>Lachnospirales</taxon>
        <taxon>Lachnospiraceae</taxon>
        <taxon>Tyzzerella</taxon>
    </lineage>
</organism>
<dbReference type="Pfam" id="PF03772">
    <property type="entry name" value="Competence"/>
    <property type="match status" value="1"/>
</dbReference>
<evidence type="ECO:0000256" key="1">
    <source>
        <dbReference type="ARBA" id="ARBA00004651"/>
    </source>
</evidence>
<keyword evidence="4 6" id="KW-1133">Transmembrane helix</keyword>
<dbReference type="AlphaFoldDB" id="A0A6N2S6A7"/>
<evidence type="ECO:0000256" key="4">
    <source>
        <dbReference type="ARBA" id="ARBA00022989"/>
    </source>
</evidence>
<keyword evidence="2" id="KW-1003">Cell membrane</keyword>
<dbReference type="InterPro" id="IPR025405">
    <property type="entry name" value="DUF4131"/>
</dbReference>
<dbReference type="InterPro" id="IPR004477">
    <property type="entry name" value="ComEC_N"/>
</dbReference>
<sequence>MKKRPLCYVCLVFLLIKSVLLLLTGGQSGGLSADSIFQEEKEKEVILQGQVYQKTSTSKMQILYLKNNSINSQNESFYESKIIVYDKTFQNIAIGKTVKLRGKANVFETAHNPGNFDQRQYYAKQNIYGMVWGEQIMEVSGKTNRLMNSLYGLKQAWKEKLTETMGEKNGAVLSAILLSEKKEMDAEIKELYQKNGIGHVLAISGLHISFIGLSVYQIFRKVGSPYFVAGIGSGILLFLYVLMIGLSVSVIRAAIMLLLRIGADMTGRVYDMATGLFFAGAVTVLWQPLYLADAGFLLSYGAILGILTILPAIEKLFPCKYQIVKGMYASIGINLMLFPVLLYFYFEFPLYSLLLNIAVIPMMSWVLGLGLIGSLFLPICQPIGMVLVKVCGIFLELFEWMSRFAGRLPGARMVFGQPAWWQISAYYLFVFGSVILVLKCNKKELFRFLRRSVWCVFPMILFWFSIGHGTGGKLFVTVIDVGQGDGILLRGPKNGTYLIDGGSSDVKEVGKYRIEPFLKSQGIGTLDYVLISHGDSDHYSGVEEMITRQDVGVRIKNLVLPATYQQDEALTKLSALAKKAGIRVLVIRPSMRLQEGDLQVTCIQPEEEFPGEIGNASSMVLDICYQKFGMLCTGDVEEKGEEILLEQVEKKVYSVLKVAHHGSKNSTKEELLKIIQPNISLISAGKGNRYGHPHKETLERLNAIDSAVYSTIKNGAITLKSDGNTLSIVGFH</sequence>
<dbReference type="Pfam" id="PF13567">
    <property type="entry name" value="DUF4131"/>
    <property type="match status" value="1"/>
</dbReference>
<dbReference type="InterPro" id="IPR052159">
    <property type="entry name" value="Competence_DNA_uptake"/>
</dbReference>
<dbReference type="GO" id="GO:0030420">
    <property type="term" value="P:establishment of competence for transformation"/>
    <property type="evidence" value="ECO:0007669"/>
    <property type="project" value="InterPro"/>
</dbReference>
<evidence type="ECO:0000256" key="2">
    <source>
        <dbReference type="ARBA" id="ARBA00022475"/>
    </source>
</evidence>
<evidence type="ECO:0000256" key="5">
    <source>
        <dbReference type="ARBA" id="ARBA00023136"/>
    </source>
</evidence>
<dbReference type="NCBIfam" id="TIGR00361">
    <property type="entry name" value="ComEC_Rec2"/>
    <property type="match status" value="1"/>
</dbReference>
<dbReference type="InterPro" id="IPR035681">
    <property type="entry name" value="ComA-like_MBL"/>
</dbReference>
<dbReference type="EMBL" id="CACRTG010000002">
    <property type="protein sequence ID" value="VYS88429.1"/>
    <property type="molecule type" value="Genomic_DNA"/>
</dbReference>
<feature type="transmembrane region" description="Helical" evidence="6">
    <location>
        <begin position="269"/>
        <end position="289"/>
    </location>
</feature>
<dbReference type="Pfam" id="PF00753">
    <property type="entry name" value="Lactamase_B"/>
    <property type="match status" value="1"/>
</dbReference>
<feature type="transmembrane region" description="Helical" evidence="6">
    <location>
        <begin position="352"/>
        <end position="376"/>
    </location>
</feature>
<feature type="transmembrane region" description="Helical" evidence="6">
    <location>
        <begin position="326"/>
        <end position="346"/>
    </location>
</feature>
<feature type="transmembrane region" description="Helical" evidence="6">
    <location>
        <begin position="383"/>
        <end position="400"/>
    </location>
</feature>
<evidence type="ECO:0000256" key="6">
    <source>
        <dbReference type="SAM" id="Phobius"/>
    </source>
</evidence>
<dbReference type="GO" id="GO:0005886">
    <property type="term" value="C:plasma membrane"/>
    <property type="evidence" value="ECO:0007669"/>
    <property type="project" value="UniProtKB-SubCell"/>
</dbReference>
<evidence type="ECO:0000256" key="3">
    <source>
        <dbReference type="ARBA" id="ARBA00022692"/>
    </source>
</evidence>
<accession>A0A6N2S6A7</accession>
<dbReference type="PANTHER" id="PTHR30619">
    <property type="entry name" value="DNA INTERNALIZATION/COMPETENCE PROTEIN COMEC/REC2"/>
    <property type="match status" value="1"/>
</dbReference>
<dbReference type="PANTHER" id="PTHR30619:SF1">
    <property type="entry name" value="RECOMBINATION PROTEIN 2"/>
    <property type="match status" value="1"/>
</dbReference>
<evidence type="ECO:0000313" key="8">
    <source>
        <dbReference type="EMBL" id="VYS88429.1"/>
    </source>
</evidence>
<gene>
    <name evidence="8" type="ORF">CNLFYP112_01174</name>
</gene>
<dbReference type="InterPro" id="IPR036866">
    <property type="entry name" value="RibonucZ/Hydroxyglut_hydro"/>
</dbReference>
<reference evidence="8" key="1">
    <citation type="submission" date="2019-11" db="EMBL/GenBank/DDBJ databases">
        <authorList>
            <person name="Feng L."/>
        </authorList>
    </citation>
    <scope>NUCLEOTIDE SEQUENCE</scope>
    <source>
        <strain evidence="8">CnexileLFYP112</strain>
    </source>
</reference>
<dbReference type="InterPro" id="IPR004797">
    <property type="entry name" value="Competence_ComEC/Rec2"/>
</dbReference>
<dbReference type="Gene3D" id="3.60.15.10">
    <property type="entry name" value="Ribonuclease Z/Hydroxyacylglutathione hydrolase-like"/>
    <property type="match status" value="1"/>
</dbReference>
<dbReference type="InterPro" id="IPR001279">
    <property type="entry name" value="Metallo-B-lactamas"/>
</dbReference>
<dbReference type="NCBIfam" id="TIGR00360">
    <property type="entry name" value="ComEC_N-term"/>
    <property type="match status" value="1"/>
</dbReference>
<dbReference type="SMART" id="SM00849">
    <property type="entry name" value="Lactamase_B"/>
    <property type="match status" value="1"/>
</dbReference>
<keyword evidence="5 6" id="KW-0472">Membrane</keyword>
<feature type="transmembrane region" description="Helical" evidence="6">
    <location>
        <begin position="295"/>
        <end position="314"/>
    </location>
</feature>
<comment type="subcellular location">
    <subcellularLocation>
        <location evidence="1">Cell membrane</location>
        <topology evidence="1">Multi-pass membrane protein</topology>
    </subcellularLocation>
</comment>
<feature type="transmembrane region" description="Helical" evidence="6">
    <location>
        <begin position="226"/>
        <end position="248"/>
    </location>
</feature>
<evidence type="ECO:0000259" key="7">
    <source>
        <dbReference type="SMART" id="SM00849"/>
    </source>
</evidence>
<keyword evidence="3 6" id="KW-0812">Transmembrane</keyword>
<feature type="transmembrane region" description="Helical" evidence="6">
    <location>
        <begin position="452"/>
        <end position="471"/>
    </location>
</feature>
<name>A0A6N2S6A7_9FIRM</name>
<proteinExistence type="predicted"/>